<dbReference type="AlphaFoldDB" id="A0A0F9FIW8"/>
<feature type="non-terminal residue" evidence="1">
    <location>
        <position position="218"/>
    </location>
</feature>
<accession>A0A0F9FIW8</accession>
<proteinExistence type="predicted"/>
<reference evidence="1" key="1">
    <citation type="journal article" date="2015" name="Nature">
        <title>Complex archaea that bridge the gap between prokaryotes and eukaryotes.</title>
        <authorList>
            <person name="Spang A."/>
            <person name="Saw J.H."/>
            <person name="Jorgensen S.L."/>
            <person name="Zaremba-Niedzwiedzka K."/>
            <person name="Martijn J."/>
            <person name="Lind A.E."/>
            <person name="van Eijk R."/>
            <person name="Schleper C."/>
            <person name="Guy L."/>
            <person name="Ettema T.J."/>
        </authorList>
    </citation>
    <scope>NUCLEOTIDE SEQUENCE</scope>
</reference>
<gene>
    <name evidence="1" type="ORF">LCGC14_1945970</name>
</gene>
<sequence>MPIEVTTSGFRNTLLNTRNIAIDMIGIPVSGTEVMFGFIGMVDAERPNFHSAKFTVTAGFSQPMELVAQNIGPGGSPFPAGFIVALKNPVATSGTLRVEFDETVTVMNGIGLVYSGLNTASDIIPHTGIRSNPQPPDFVIEDNTFVVSSGNLVIDMCMTESSNHTAHVVLTGTNLTYSGVAEAAVSMHKFSLADQIASVDGPVFLTREDVGGPFAGAT</sequence>
<evidence type="ECO:0000313" key="1">
    <source>
        <dbReference type="EMBL" id="KKL86319.1"/>
    </source>
</evidence>
<name>A0A0F9FIW8_9ZZZZ</name>
<dbReference type="EMBL" id="LAZR01021152">
    <property type="protein sequence ID" value="KKL86319.1"/>
    <property type="molecule type" value="Genomic_DNA"/>
</dbReference>
<organism evidence="1">
    <name type="scientific">marine sediment metagenome</name>
    <dbReference type="NCBI Taxonomy" id="412755"/>
    <lineage>
        <taxon>unclassified sequences</taxon>
        <taxon>metagenomes</taxon>
        <taxon>ecological metagenomes</taxon>
    </lineage>
</organism>
<protein>
    <submittedName>
        <fullName evidence="1">Uncharacterized protein</fullName>
    </submittedName>
</protein>
<comment type="caution">
    <text evidence="1">The sequence shown here is derived from an EMBL/GenBank/DDBJ whole genome shotgun (WGS) entry which is preliminary data.</text>
</comment>